<gene>
    <name evidence="1" type="ORF">LOK49_LG10G01489</name>
</gene>
<keyword evidence="2" id="KW-1185">Reference proteome</keyword>
<name>A0ACC0GBX4_9ERIC</name>
<dbReference type="Proteomes" id="UP001060215">
    <property type="component" value="Chromosome 10"/>
</dbReference>
<dbReference type="EMBL" id="CM045767">
    <property type="protein sequence ID" value="KAI7997897.1"/>
    <property type="molecule type" value="Genomic_DNA"/>
</dbReference>
<accession>A0ACC0GBX4</accession>
<evidence type="ECO:0000313" key="2">
    <source>
        <dbReference type="Proteomes" id="UP001060215"/>
    </source>
</evidence>
<comment type="caution">
    <text evidence="1">The sequence shown here is derived from an EMBL/GenBank/DDBJ whole genome shotgun (WGS) entry which is preliminary data.</text>
</comment>
<evidence type="ECO:0000313" key="1">
    <source>
        <dbReference type="EMBL" id="KAI7997897.1"/>
    </source>
</evidence>
<sequence length="250" mass="27343">MEFWGLKVKSGQSRRVRPGKGKIVHLSQACLGEVKKNEGSESIYLYATVDGKKLVLGTLSPEKFPQQQFDVVFDRKFELSHNWKSGYVCLSGYRCDNPSDKPENDSAKNVEEGSSSTDDSTSSDIFTDSDESYNTESESAEVETEDDDEEEEAPKKVVLSKKRPAESATNTPGPDKKAKLVTPQETDAKKGSVHVATPHPKKQAGKTLGNQSKQPTPKSAGSNPCKSCNKSFNSENALESHTKAKHSAEK</sequence>
<proteinExistence type="predicted"/>
<protein>
    <submittedName>
        <fullName evidence="1">Histone deacetylase HDT1</fullName>
    </submittedName>
</protein>
<reference evidence="1 2" key="1">
    <citation type="journal article" date="2022" name="Plant J.">
        <title>Chromosome-level genome of Camellia lanceoleosa provides a valuable resource for understanding genome evolution and self-incompatibility.</title>
        <authorList>
            <person name="Gong W."/>
            <person name="Xiao S."/>
            <person name="Wang L."/>
            <person name="Liao Z."/>
            <person name="Chang Y."/>
            <person name="Mo W."/>
            <person name="Hu G."/>
            <person name="Li W."/>
            <person name="Zhao G."/>
            <person name="Zhu H."/>
            <person name="Hu X."/>
            <person name="Ji K."/>
            <person name="Xiang X."/>
            <person name="Song Q."/>
            <person name="Yuan D."/>
            <person name="Jin S."/>
            <person name="Zhang L."/>
        </authorList>
    </citation>
    <scope>NUCLEOTIDE SEQUENCE [LARGE SCALE GENOMIC DNA]</scope>
    <source>
        <strain evidence="1">SQ_2022a</strain>
    </source>
</reference>
<organism evidence="1 2">
    <name type="scientific">Camellia lanceoleosa</name>
    <dbReference type="NCBI Taxonomy" id="1840588"/>
    <lineage>
        <taxon>Eukaryota</taxon>
        <taxon>Viridiplantae</taxon>
        <taxon>Streptophyta</taxon>
        <taxon>Embryophyta</taxon>
        <taxon>Tracheophyta</taxon>
        <taxon>Spermatophyta</taxon>
        <taxon>Magnoliopsida</taxon>
        <taxon>eudicotyledons</taxon>
        <taxon>Gunneridae</taxon>
        <taxon>Pentapetalae</taxon>
        <taxon>asterids</taxon>
        <taxon>Ericales</taxon>
        <taxon>Theaceae</taxon>
        <taxon>Camellia</taxon>
    </lineage>
</organism>